<feature type="chain" id="PRO_5038878925" evidence="2">
    <location>
        <begin position="20"/>
        <end position="620"/>
    </location>
</feature>
<evidence type="ECO:0000256" key="2">
    <source>
        <dbReference type="SAM" id="SignalP"/>
    </source>
</evidence>
<evidence type="ECO:0000313" key="4">
    <source>
        <dbReference type="EMBL" id="KUG54269.1"/>
    </source>
</evidence>
<dbReference type="PANTHER" id="PTHR30290:SF65">
    <property type="entry name" value="MONOACYL PHOSPHATIDYLINOSITOL TETRAMANNOSIDE-BINDING PROTEIN LPQW-RELATED"/>
    <property type="match status" value="1"/>
</dbReference>
<dbReference type="Pfam" id="PF00496">
    <property type="entry name" value="SBP_bac_5"/>
    <property type="match status" value="1"/>
</dbReference>
<sequence>MKIRRATMAVVAAGALALAGCTSDSGSEDNDTAAEGGGEEDMSEDTGDAGDGSEDSGDMGGEEADTARADLGDITTNDDSVSFSSGAEEYNAYNGDTAATNSTYNAVVNNQLQSGFWYWGTDGTIYPNEWFGSYERTSEDPLTVEYTISDDAVWSDGTPITSNDFLLSWASTNPESMGGAEELGFDPVSTWSTYATDGLETEVGSKEFTVVYPEPYPDWEIAVVPPLPAHVAAEQGGLEPDELAQAILDGDAETVSQVSEFWNTGWLFPNYQVEDEALVPSSGPYTLEGAAWESGNQLALVPNENFFGPAPATGNLVFKFAAPETHVQALQNGDINVIEPQATVDTRQQLEGMGDMVAVEDNQQMTWEHLDFNFAESSVFSDENGGLAAREAFAMCVPRQNIIDNLIAPIAEDAQVLNARERFPFQEDYQELVDAAYDGRYDEVDIEGASAKLEEAGLDNPEVRIGYSAPNQRRTEQVAQIKSSCDEAGFNIVDAGNPDFFEAGGTLESGDWEVALFAWAGSGQIASGEPIYSTGGSQNFGGFSNEEVDAAWDTLASSVDPEVHMEQLKIIEKALWDDLYGIPLFTHPGIVGYDSTLENVRPTSVQTGVSWNADQWVRAN</sequence>
<feature type="region of interest" description="Disordered" evidence="1">
    <location>
        <begin position="19"/>
        <end position="83"/>
    </location>
</feature>
<dbReference type="GO" id="GO:1904680">
    <property type="term" value="F:peptide transmembrane transporter activity"/>
    <property type="evidence" value="ECO:0007669"/>
    <property type="project" value="TreeGrafter"/>
</dbReference>
<dbReference type="STRING" id="767452.AVL62_03265"/>
<dbReference type="GO" id="GO:0015833">
    <property type="term" value="P:peptide transport"/>
    <property type="evidence" value="ECO:0007669"/>
    <property type="project" value="TreeGrafter"/>
</dbReference>
<dbReference type="InterPro" id="IPR039424">
    <property type="entry name" value="SBP_5"/>
</dbReference>
<comment type="caution">
    <text evidence="4">The sequence shown here is derived from an EMBL/GenBank/DDBJ whole genome shotgun (WGS) entry which is preliminary data.</text>
</comment>
<protein>
    <submittedName>
        <fullName evidence="4">ABC transporter substrate-binding protein</fullName>
    </submittedName>
</protein>
<proteinExistence type="predicted"/>
<evidence type="ECO:0000259" key="3">
    <source>
        <dbReference type="Pfam" id="PF00496"/>
    </source>
</evidence>
<reference evidence="4 5" key="1">
    <citation type="submission" date="2015-12" db="EMBL/GenBank/DDBJ databases">
        <title>Serinicoccus chungangenesis strain CD08_5 genome sequencing and assembly.</title>
        <authorList>
            <person name="Chander A.M."/>
            <person name="Kaur G."/>
            <person name="Nair G.R."/>
            <person name="Dhawan D.K."/>
            <person name="Kochhar R.K."/>
            <person name="Mayilraj S."/>
            <person name="Bhadada S.K."/>
        </authorList>
    </citation>
    <scope>NUCLEOTIDE SEQUENCE [LARGE SCALE GENOMIC DNA]</scope>
    <source>
        <strain evidence="4 5">CD08_5</strain>
    </source>
</reference>
<dbReference type="EMBL" id="LQBL01000027">
    <property type="protein sequence ID" value="KUG54269.1"/>
    <property type="molecule type" value="Genomic_DNA"/>
</dbReference>
<dbReference type="PROSITE" id="PS51257">
    <property type="entry name" value="PROKAR_LIPOPROTEIN"/>
    <property type="match status" value="1"/>
</dbReference>
<feature type="signal peptide" evidence="2">
    <location>
        <begin position="1"/>
        <end position="19"/>
    </location>
</feature>
<dbReference type="Gene3D" id="3.40.190.10">
    <property type="entry name" value="Periplasmic binding protein-like II"/>
    <property type="match status" value="1"/>
</dbReference>
<dbReference type="InterPro" id="IPR000914">
    <property type="entry name" value="SBP_5_dom"/>
</dbReference>
<feature type="compositionally biased region" description="Polar residues" evidence="1">
    <location>
        <begin position="74"/>
        <end position="83"/>
    </location>
</feature>
<dbReference type="Proteomes" id="UP000054837">
    <property type="component" value="Unassembled WGS sequence"/>
</dbReference>
<name>A0A0W8I6S8_9MICO</name>
<organism evidence="4 5">
    <name type="scientific">Serinicoccus chungangensis</name>
    <dbReference type="NCBI Taxonomy" id="767452"/>
    <lineage>
        <taxon>Bacteria</taxon>
        <taxon>Bacillati</taxon>
        <taxon>Actinomycetota</taxon>
        <taxon>Actinomycetes</taxon>
        <taxon>Micrococcales</taxon>
        <taxon>Ornithinimicrobiaceae</taxon>
        <taxon>Serinicoccus</taxon>
    </lineage>
</organism>
<dbReference type="AlphaFoldDB" id="A0A0W8I6S8"/>
<evidence type="ECO:0000313" key="5">
    <source>
        <dbReference type="Proteomes" id="UP000054837"/>
    </source>
</evidence>
<dbReference type="PANTHER" id="PTHR30290">
    <property type="entry name" value="PERIPLASMIC BINDING COMPONENT OF ABC TRANSPORTER"/>
    <property type="match status" value="1"/>
</dbReference>
<evidence type="ECO:0000256" key="1">
    <source>
        <dbReference type="SAM" id="MobiDB-lite"/>
    </source>
</evidence>
<keyword evidence="5" id="KW-1185">Reference proteome</keyword>
<dbReference type="SUPFAM" id="SSF53850">
    <property type="entry name" value="Periplasmic binding protein-like II"/>
    <property type="match status" value="1"/>
</dbReference>
<feature type="compositionally biased region" description="Acidic residues" evidence="1">
    <location>
        <begin position="26"/>
        <end position="64"/>
    </location>
</feature>
<feature type="domain" description="Solute-binding protein family 5" evidence="3">
    <location>
        <begin position="136"/>
        <end position="522"/>
    </location>
</feature>
<gene>
    <name evidence="4" type="ORF">AVL62_03265</name>
</gene>
<dbReference type="Gene3D" id="3.10.105.10">
    <property type="entry name" value="Dipeptide-binding Protein, Domain 3"/>
    <property type="match status" value="1"/>
</dbReference>
<keyword evidence="2" id="KW-0732">Signal</keyword>
<accession>A0A0W8I6S8</accession>